<gene>
    <name evidence="4" type="ORF">MS3_10241</name>
</gene>
<dbReference type="GO" id="GO:0004252">
    <property type="term" value="F:serine-type endopeptidase activity"/>
    <property type="evidence" value="ECO:0007669"/>
    <property type="project" value="InterPro"/>
</dbReference>
<accession>A0A095A334</accession>
<keyword evidence="1" id="KW-1015">Disulfide bond</keyword>
<dbReference type="InterPro" id="IPR043504">
    <property type="entry name" value="Peptidase_S1_PA_chymotrypsin"/>
</dbReference>
<dbReference type="STRING" id="6185.A0A095A334"/>
<dbReference type="InterPro" id="IPR051487">
    <property type="entry name" value="Ser/Thr_Proteases_Immune/Dev"/>
</dbReference>
<dbReference type="Pfam" id="PF00089">
    <property type="entry name" value="Trypsin"/>
    <property type="match status" value="1"/>
</dbReference>
<dbReference type="GO" id="GO:0006508">
    <property type="term" value="P:proteolysis"/>
    <property type="evidence" value="ECO:0007669"/>
    <property type="project" value="InterPro"/>
</dbReference>
<sequence length="140" mass="16015">MAIPYNKMTERNLEYDIALFKLKETPVLWKINHLDLIEFPDKKIGEEWPKPNQKCVAVGWGCSFVDGPPTLKIQAVELPVLQSKTCMSMYSAYINLTEEHEFCAGYHNFGKGVCPVSWMDLKIYSSYSITNVKDVNGINF</sequence>
<evidence type="ECO:0000259" key="3">
    <source>
        <dbReference type="Pfam" id="PF00089"/>
    </source>
</evidence>
<dbReference type="PANTHER" id="PTHR24256">
    <property type="entry name" value="TRYPTASE-RELATED"/>
    <property type="match status" value="1"/>
</dbReference>
<reference evidence="4" key="1">
    <citation type="journal article" date="2012" name="Nat. Genet.">
        <title>Whole-genome sequence of Schistosoma haematobium.</title>
        <authorList>
            <person name="Young N.D."/>
            <person name="Jex A.R."/>
            <person name="Li B."/>
            <person name="Liu S."/>
            <person name="Yang L."/>
            <person name="Xiong Z."/>
            <person name="Li Y."/>
            <person name="Cantacessi C."/>
            <person name="Hall R.S."/>
            <person name="Xu X."/>
            <person name="Chen F."/>
            <person name="Wu X."/>
            <person name="Zerlotini A."/>
            <person name="Oliveira G."/>
            <person name="Hofmann A."/>
            <person name="Zhang G."/>
            <person name="Fang X."/>
            <person name="Kang Y."/>
            <person name="Campbell B.E."/>
            <person name="Loukas A."/>
            <person name="Ranganathan S."/>
            <person name="Rollinson D."/>
            <person name="Rinaldi G."/>
            <person name="Brindley P.J."/>
            <person name="Yang H."/>
            <person name="Wang J."/>
            <person name="Wang J."/>
            <person name="Gasser R.B."/>
        </authorList>
    </citation>
    <scope>NUCLEOTIDE SEQUENCE [LARGE SCALE GENOMIC DNA]</scope>
</reference>
<evidence type="ECO:0000313" key="4">
    <source>
        <dbReference type="EMBL" id="KGB41700.1"/>
    </source>
</evidence>
<dbReference type="InterPro" id="IPR001254">
    <property type="entry name" value="Trypsin_dom"/>
</dbReference>
<organism evidence="4">
    <name type="scientific">Schistosoma haematobium</name>
    <name type="common">Blood fluke</name>
    <dbReference type="NCBI Taxonomy" id="6185"/>
    <lineage>
        <taxon>Eukaryota</taxon>
        <taxon>Metazoa</taxon>
        <taxon>Spiralia</taxon>
        <taxon>Lophotrochozoa</taxon>
        <taxon>Platyhelminthes</taxon>
        <taxon>Trematoda</taxon>
        <taxon>Digenea</taxon>
        <taxon>Strigeidida</taxon>
        <taxon>Schistosomatoidea</taxon>
        <taxon>Schistosomatidae</taxon>
        <taxon>Schistosoma</taxon>
    </lineage>
</organism>
<protein>
    <recommendedName>
        <fullName evidence="3">Peptidase S1 domain-containing protein</fullName>
    </recommendedName>
</protein>
<proteinExistence type="inferred from homology"/>
<dbReference type="InterPro" id="IPR009003">
    <property type="entry name" value="Peptidase_S1_PA"/>
</dbReference>
<comment type="similarity">
    <text evidence="2">Belongs to the peptidase S1 family. CLIP subfamily.</text>
</comment>
<evidence type="ECO:0000256" key="2">
    <source>
        <dbReference type="ARBA" id="ARBA00024195"/>
    </source>
</evidence>
<feature type="domain" description="Peptidase S1" evidence="3">
    <location>
        <begin position="3"/>
        <end position="114"/>
    </location>
</feature>
<dbReference type="EMBL" id="KL252049">
    <property type="protein sequence ID" value="KGB41700.1"/>
    <property type="molecule type" value="Genomic_DNA"/>
</dbReference>
<dbReference type="AlphaFoldDB" id="A0A095A334"/>
<name>A0A095A334_SCHHA</name>
<evidence type="ECO:0000256" key="1">
    <source>
        <dbReference type="ARBA" id="ARBA00023157"/>
    </source>
</evidence>
<dbReference type="SUPFAM" id="SSF50494">
    <property type="entry name" value="Trypsin-like serine proteases"/>
    <property type="match status" value="1"/>
</dbReference>
<dbReference type="Gene3D" id="2.40.10.10">
    <property type="entry name" value="Trypsin-like serine proteases"/>
    <property type="match status" value="1"/>
</dbReference>